<proteinExistence type="predicted"/>
<reference evidence="2 3" key="1">
    <citation type="submission" date="2020-08" db="EMBL/GenBank/DDBJ databases">
        <title>The Agave Microbiome: Exploring the role of microbial communities in plant adaptations to desert environments.</title>
        <authorList>
            <person name="Partida-Martinez L.P."/>
        </authorList>
    </citation>
    <scope>NUCLEOTIDE SEQUENCE [LARGE SCALE GENOMIC DNA]</scope>
    <source>
        <strain evidence="2 3">AT3.9</strain>
    </source>
</reference>
<keyword evidence="3" id="KW-1185">Reference proteome</keyword>
<dbReference type="RefSeq" id="WP_183452847.1">
    <property type="nucleotide sequence ID" value="NZ_JACHWB010000005.1"/>
</dbReference>
<evidence type="ECO:0000256" key="1">
    <source>
        <dbReference type="SAM" id="MobiDB-lite"/>
    </source>
</evidence>
<feature type="compositionally biased region" description="Basic and acidic residues" evidence="1">
    <location>
        <begin position="33"/>
        <end position="54"/>
    </location>
</feature>
<comment type="caution">
    <text evidence="2">The sequence shown here is derived from an EMBL/GenBank/DDBJ whole genome shotgun (WGS) entry which is preliminary data.</text>
</comment>
<dbReference type="Proteomes" id="UP000532010">
    <property type="component" value="Unassembled WGS sequence"/>
</dbReference>
<gene>
    <name evidence="2" type="ORF">FHR70_003737</name>
</gene>
<organism evidence="2 3">
    <name type="scientific">Microvirga lupini</name>
    <dbReference type="NCBI Taxonomy" id="420324"/>
    <lineage>
        <taxon>Bacteria</taxon>
        <taxon>Pseudomonadati</taxon>
        <taxon>Pseudomonadota</taxon>
        <taxon>Alphaproteobacteria</taxon>
        <taxon>Hyphomicrobiales</taxon>
        <taxon>Methylobacteriaceae</taxon>
        <taxon>Microvirga</taxon>
    </lineage>
</organism>
<evidence type="ECO:0000313" key="2">
    <source>
        <dbReference type="EMBL" id="MBB3020651.1"/>
    </source>
</evidence>
<sequence>MKKSSYMTRAMKARDPRYARILSDLGYERTDAVADDGRQAKKPFDGKGDHDKNGKTGGAPKQKEDISALRKQYHDAVGKKPFGGWDAKTLEAKIAEATKA</sequence>
<protein>
    <submittedName>
        <fullName evidence="2">Uncharacterized protein</fullName>
    </submittedName>
</protein>
<name>A0A7W4VP52_9HYPH</name>
<dbReference type="AlphaFoldDB" id="A0A7W4VP52"/>
<feature type="region of interest" description="Disordered" evidence="1">
    <location>
        <begin position="33"/>
        <end position="65"/>
    </location>
</feature>
<dbReference type="EMBL" id="JACHWB010000005">
    <property type="protein sequence ID" value="MBB3020651.1"/>
    <property type="molecule type" value="Genomic_DNA"/>
</dbReference>
<evidence type="ECO:0000313" key="3">
    <source>
        <dbReference type="Proteomes" id="UP000532010"/>
    </source>
</evidence>
<accession>A0A7W4VP52</accession>